<dbReference type="Proteomes" id="UP000249754">
    <property type="component" value="Unassembled WGS sequence"/>
</dbReference>
<dbReference type="AlphaFoldDB" id="A0A327SWE4"/>
<proteinExistence type="predicted"/>
<accession>A0A327SWE4</accession>
<dbReference type="RefSeq" id="WP_111632969.1">
    <property type="nucleotide sequence ID" value="NZ_QLLR01000004.1"/>
</dbReference>
<evidence type="ECO:0000313" key="2">
    <source>
        <dbReference type="EMBL" id="RAJ33341.1"/>
    </source>
</evidence>
<organism evidence="2 3">
    <name type="scientific">Pedobacter cryoconitis</name>
    <dbReference type="NCBI Taxonomy" id="188932"/>
    <lineage>
        <taxon>Bacteria</taxon>
        <taxon>Pseudomonadati</taxon>
        <taxon>Bacteroidota</taxon>
        <taxon>Sphingobacteriia</taxon>
        <taxon>Sphingobacteriales</taxon>
        <taxon>Sphingobacteriaceae</taxon>
        <taxon>Pedobacter</taxon>
    </lineage>
</organism>
<dbReference type="EMBL" id="QLLR01000004">
    <property type="protein sequence ID" value="RAJ33341.1"/>
    <property type="molecule type" value="Genomic_DNA"/>
</dbReference>
<name>A0A327SWE4_9SPHI</name>
<reference evidence="2 3" key="1">
    <citation type="submission" date="2018-06" db="EMBL/GenBank/DDBJ databases">
        <title>Genomic Encyclopedia of Archaeal and Bacterial Type Strains, Phase II (KMG-II): from individual species to whole genera.</title>
        <authorList>
            <person name="Goeker M."/>
        </authorList>
    </citation>
    <scope>NUCLEOTIDE SEQUENCE [LARGE SCALE GENOMIC DNA]</scope>
    <source>
        <strain evidence="2 3">DSM 14825</strain>
    </source>
</reference>
<gene>
    <name evidence="2" type="ORF">LY11_01383</name>
</gene>
<protein>
    <submittedName>
        <fullName evidence="2">Uncharacterized protein</fullName>
    </submittedName>
</protein>
<evidence type="ECO:0000256" key="1">
    <source>
        <dbReference type="SAM" id="Coils"/>
    </source>
</evidence>
<keyword evidence="1" id="KW-0175">Coiled coil</keyword>
<comment type="caution">
    <text evidence="2">The sequence shown here is derived from an EMBL/GenBank/DDBJ whole genome shotgun (WGS) entry which is preliminary data.</text>
</comment>
<feature type="coiled-coil region" evidence="1">
    <location>
        <begin position="40"/>
        <end position="67"/>
    </location>
</feature>
<sequence length="81" mass="9309">MTYKEMLNSLAEKTAETYNSYLQAKISTTVEGDGLSAEKAEQHRSEYERLEKKLVALIATIKNEESINEQAPDNFYEDFIK</sequence>
<dbReference type="OrthoDB" id="769766at2"/>
<evidence type="ECO:0000313" key="3">
    <source>
        <dbReference type="Proteomes" id="UP000249754"/>
    </source>
</evidence>